<evidence type="ECO:0000256" key="6">
    <source>
        <dbReference type="ARBA" id="ARBA00022695"/>
    </source>
</evidence>
<evidence type="ECO:0000256" key="3">
    <source>
        <dbReference type="ARBA" id="ARBA00021035"/>
    </source>
</evidence>
<comment type="function">
    <text evidence="10">Confers DNA tethering and processivity to DNA polymerases and other proteins. Acts as a clamp, forming a ring around DNA (a reaction catalyzed by the clamp-loading complex) which diffuses in an ATP-independent manner freely and bidirectionally along dsDNA. Initially characterized for its ability to contact the catalytic subunit of DNA polymerase III (Pol III), a complex, multichain enzyme responsible for most of the replicative synthesis in bacteria; Pol III exhibits 3'-5' exonuclease proofreading activity. The beta chain is required for initiation of replication as well as for processivity of DNA replication.</text>
</comment>
<reference evidence="14" key="1">
    <citation type="submission" date="2019-09" db="EMBL/GenBank/DDBJ databases">
        <title>In-depth cultivation of the pig gut microbiome towards novel bacterial diversity and tailored functional studies.</title>
        <authorList>
            <person name="Wylensek D."/>
            <person name="Hitch T.C.A."/>
            <person name="Clavel T."/>
        </authorList>
    </citation>
    <scope>NUCLEOTIDE SEQUENCE</scope>
    <source>
        <strain evidence="14">RF-744-FAT-WT-3</strain>
    </source>
</reference>
<comment type="similarity">
    <text evidence="2 10">Belongs to the beta sliding clamp family.</text>
</comment>
<organism evidence="14">
    <name type="scientific">Baileyella intestinalis</name>
    <dbReference type="NCBI Taxonomy" id="2606709"/>
    <lineage>
        <taxon>Bacteria</taxon>
        <taxon>Bacillati</taxon>
        <taxon>Bacillota</taxon>
        <taxon>Clostridia</taxon>
        <taxon>Peptostreptococcales</taxon>
        <taxon>Anaerovoracaceae</taxon>
        <taxon>Baileyella</taxon>
    </lineage>
</organism>
<name>A0A6A8M963_9FIRM</name>
<comment type="subunit">
    <text evidence="10">Forms a ring-shaped head-to-tail homodimer around DNA.</text>
</comment>
<protein>
    <recommendedName>
        <fullName evidence="3 10">Beta sliding clamp</fullName>
    </recommendedName>
</protein>
<feature type="domain" description="DNA polymerase III beta sliding clamp C-terminal" evidence="13">
    <location>
        <begin position="247"/>
        <end position="365"/>
    </location>
</feature>
<sequence>MKLYCQKSYLTNALNNVSHALPARTTNKILEGILVEVKDNEMTFTSTDTNITVKTRIGIDGNGEADFVVPAKKFISIASKLPEEEVILEFDNEKSSLSIKSGKSCSHLITFPADEYPKVMVQSSENPISLNKESFRKMIRKTAFSASSDEMNGVLTGVLLEIKNKMIKMIAVDTFRLAVYEDPAETDENVSVIIPAKLLTESSKVIPDEGDDQLHLSITDNKVVMDFDNNRVVINTLNGNFINYEKIIRRDGTIKVRVKKEDLLASIDRASLMATVQTNNLIKWTIKEDTLEMNSLSEEGIIDESVEIIKEGEDLNIGFNYKYIMEILKVIDDEEIILHMKDSLSPCLITPLQGEKYLYLVLPVRLN</sequence>
<dbReference type="NCBIfam" id="TIGR00663">
    <property type="entry name" value="dnan"/>
    <property type="match status" value="1"/>
</dbReference>
<dbReference type="GO" id="GO:0003887">
    <property type="term" value="F:DNA-directed DNA polymerase activity"/>
    <property type="evidence" value="ECO:0007669"/>
    <property type="project" value="UniProtKB-UniRule"/>
</dbReference>
<dbReference type="RefSeq" id="WP_154572251.1">
    <property type="nucleotide sequence ID" value="NZ_VUNB01000003.1"/>
</dbReference>
<dbReference type="Pfam" id="PF00712">
    <property type="entry name" value="DNA_pol3_beta"/>
    <property type="match status" value="1"/>
</dbReference>
<accession>A0A6A8M963</accession>
<keyword evidence="5 10" id="KW-0808">Transferase</keyword>
<keyword evidence="9" id="KW-0238">DNA-binding</keyword>
<evidence type="ECO:0000256" key="4">
    <source>
        <dbReference type="ARBA" id="ARBA00022490"/>
    </source>
</evidence>
<feature type="domain" description="DNA polymerase III beta sliding clamp central" evidence="12">
    <location>
        <begin position="130"/>
        <end position="241"/>
    </location>
</feature>
<dbReference type="EMBL" id="VUNB01000003">
    <property type="protein sequence ID" value="MST68779.1"/>
    <property type="molecule type" value="Genomic_DNA"/>
</dbReference>
<dbReference type="GO" id="GO:0008408">
    <property type="term" value="F:3'-5' exonuclease activity"/>
    <property type="evidence" value="ECO:0007669"/>
    <property type="project" value="InterPro"/>
</dbReference>
<dbReference type="PIRSF" id="PIRSF000804">
    <property type="entry name" value="DNA_pol_III_b"/>
    <property type="match status" value="1"/>
</dbReference>
<evidence type="ECO:0000256" key="2">
    <source>
        <dbReference type="ARBA" id="ARBA00010752"/>
    </source>
</evidence>
<dbReference type="Gene3D" id="3.70.10.10">
    <property type="match status" value="1"/>
</dbReference>
<dbReference type="GO" id="GO:0006271">
    <property type="term" value="P:DNA strand elongation involved in DNA replication"/>
    <property type="evidence" value="ECO:0007669"/>
    <property type="project" value="TreeGrafter"/>
</dbReference>
<dbReference type="InterPro" id="IPR022634">
    <property type="entry name" value="DNA_polIII_beta_N"/>
</dbReference>
<dbReference type="AlphaFoldDB" id="A0A6A8M963"/>
<dbReference type="Pfam" id="PF02768">
    <property type="entry name" value="DNA_pol3_beta_3"/>
    <property type="match status" value="1"/>
</dbReference>
<dbReference type="PANTHER" id="PTHR30478:SF0">
    <property type="entry name" value="BETA SLIDING CLAMP"/>
    <property type="match status" value="1"/>
</dbReference>
<proteinExistence type="inferred from homology"/>
<keyword evidence="4 10" id="KW-0963">Cytoplasm</keyword>
<dbReference type="SMART" id="SM00480">
    <property type="entry name" value="POL3Bc"/>
    <property type="match status" value="1"/>
</dbReference>
<keyword evidence="6 10" id="KW-0548">Nucleotidyltransferase</keyword>
<dbReference type="Pfam" id="PF02767">
    <property type="entry name" value="DNA_pol3_beta_2"/>
    <property type="match status" value="1"/>
</dbReference>
<dbReference type="PANTHER" id="PTHR30478">
    <property type="entry name" value="DNA POLYMERASE III SUBUNIT BETA"/>
    <property type="match status" value="1"/>
</dbReference>
<dbReference type="InterPro" id="IPR022635">
    <property type="entry name" value="DNA_polIII_beta_C"/>
</dbReference>
<gene>
    <name evidence="14" type="primary">dnaN</name>
    <name evidence="14" type="ORF">FYJ66_04135</name>
</gene>
<comment type="subcellular location">
    <subcellularLocation>
        <location evidence="1 10">Cytoplasm</location>
    </subcellularLocation>
</comment>
<dbReference type="InterPro" id="IPR046938">
    <property type="entry name" value="DNA_clamp_sf"/>
</dbReference>
<feature type="domain" description="DNA polymerase III beta sliding clamp N-terminal" evidence="11">
    <location>
        <begin position="1"/>
        <end position="119"/>
    </location>
</feature>
<evidence type="ECO:0000256" key="1">
    <source>
        <dbReference type="ARBA" id="ARBA00004496"/>
    </source>
</evidence>
<evidence type="ECO:0000259" key="11">
    <source>
        <dbReference type="Pfam" id="PF00712"/>
    </source>
</evidence>
<comment type="caution">
    <text evidence="14">The sequence shown here is derived from an EMBL/GenBank/DDBJ whole genome shotgun (WGS) entry which is preliminary data.</text>
</comment>
<evidence type="ECO:0000256" key="9">
    <source>
        <dbReference type="ARBA" id="ARBA00023125"/>
    </source>
</evidence>
<dbReference type="InterPro" id="IPR022637">
    <property type="entry name" value="DNA_polIII_beta_cen"/>
</dbReference>
<evidence type="ECO:0000256" key="7">
    <source>
        <dbReference type="ARBA" id="ARBA00022705"/>
    </source>
</evidence>
<dbReference type="InterPro" id="IPR001001">
    <property type="entry name" value="DNA_polIII_beta"/>
</dbReference>
<keyword evidence="7 10" id="KW-0235">DNA replication</keyword>
<dbReference type="GO" id="GO:0003677">
    <property type="term" value="F:DNA binding"/>
    <property type="evidence" value="ECO:0007669"/>
    <property type="project" value="UniProtKB-UniRule"/>
</dbReference>
<evidence type="ECO:0000256" key="8">
    <source>
        <dbReference type="ARBA" id="ARBA00022932"/>
    </source>
</evidence>
<dbReference type="CDD" id="cd00140">
    <property type="entry name" value="beta_clamp"/>
    <property type="match status" value="1"/>
</dbReference>
<evidence type="ECO:0000259" key="12">
    <source>
        <dbReference type="Pfam" id="PF02767"/>
    </source>
</evidence>
<keyword evidence="8 10" id="KW-0239">DNA-directed DNA polymerase</keyword>
<evidence type="ECO:0000256" key="5">
    <source>
        <dbReference type="ARBA" id="ARBA00022679"/>
    </source>
</evidence>
<dbReference type="Gene3D" id="3.10.150.10">
    <property type="entry name" value="DNA Polymerase III, subunit A, domain 2"/>
    <property type="match status" value="1"/>
</dbReference>
<dbReference type="GO" id="GO:0005737">
    <property type="term" value="C:cytoplasm"/>
    <property type="evidence" value="ECO:0007669"/>
    <property type="project" value="UniProtKB-SubCell"/>
</dbReference>
<evidence type="ECO:0000313" key="14">
    <source>
        <dbReference type="EMBL" id="MST68779.1"/>
    </source>
</evidence>
<dbReference type="SUPFAM" id="SSF55979">
    <property type="entry name" value="DNA clamp"/>
    <property type="match status" value="3"/>
</dbReference>
<evidence type="ECO:0000259" key="13">
    <source>
        <dbReference type="Pfam" id="PF02768"/>
    </source>
</evidence>
<dbReference type="GO" id="GO:0009360">
    <property type="term" value="C:DNA polymerase III complex"/>
    <property type="evidence" value="ECO:0007669"/>
    <property type="project" value="InterPro"/>
</dbReference>
<evidence type="ECO:0000256" key="10">
    <source>
        <dbReference type="PIRNR" id="PIRNR000804"/>
    </source>
</evidence>